<dbReference type="InterPro" id="IPR016181">
    <property type="entry name" value="Acyl_CoA_acyltransferase"/>
</dbReference>
<proteinExistence type="predicted"/>
<dbReference type="EMBL" id="QGMG01000645">
    <property type="protein sequence ID" value="TVY52265.1"/>
    <property type="molecule type" value="Genomic_DNA"/>
</dbReference>
<evidence type="ECO:0000256" key="1">
    <source>
        <dbReference type="SAM" id="MobiDB-lite"/>
    </source>
</evidence>
<dbReference type="AlphaFoldDB" id="A0A7D8YRR9"/>
<protein>
    <recommendedName>
        <fullName evidence="4">N-acetyltransferase domain-containing protein</fullName>
    </recommendedName>
</protein>
<accession>A0A7D8YRR9</accession>
<feature type="region of interest" description="Disordered" evidence="1">
    <location>
        <begin position="1"/>
        <end position="28"/>
    </location>
</feature>
<dbReference type="SUPFAM" id="SSF55729">
    <property type="entry name" value="Acyl-CoA N-acyltransferases (Nat)"/>
    <property type="match status" value="1"/>
</dbReference>
<organism evidence="2 3">
    <name type="scientific">Lachnellula cervina</name>
    <dbReference type="NCBI Taxonomy" id="1316786"/>
    <lineage>
        <taxon>Eukaryota</taxon>
        <taxon>Fungi</taxon>
        <taxon>Dikarya</taxon>
        <taxon>Ascomycota</taxon>
        <taxon>Pezizomycotina</taxon>
        <taxon>Leotiomycetes</taxon>
        <taxon>Helotiales</taxon>
        <taxon>Lachnaceae</taxon>
        <taxon>Lachnellula</taxon>
    </lineage>
</organism>
<feature type="compositionally biased region" description="Polar residues" evidence="1">
    <location>
        <begin position="1"/>
        <end position="10"/>
    </location>
</feature>
<dbReference type="Gene3D" id="3.40.630.30">
    <property type="match status" value="1"/>
</dbReference>
<feature type="compositionally biased region" description="Acidic residues" evidence="1">
    <location>
        <begin position="11"/>
        <end position="24"/>
    </location>
</feature>
<reference evidence="2 3" key="1">
    <citation type="submission" date="2018-05" db="EMBL/GenBank/DDBJ databases">
        <title>Whole genome sequencing for identification of molecular markers to develop diagnostic detection tools for the regulated plant pathogen Lachnellula willkommii.</title>
        <authorList>
            <person name="Giroux E."/>
            <person name="Bilodeau G."/>
        </authorList>
    </citation>
    <scope>NUCLEOTIDE SEQUENCE [LARGE SCALE GENOMIC DNA]</scope>
    <source>
        <strain evidence="2 3">CBS 625.97</strain>
    </source>
</reference>
<evidence type="ECO:0008006" key="4">
    <source>
        <dbReference type="Google" id="ProtNLM"/>
    </source>
</evidence>
<name>A0A7D8YRR9_9HELO</name>
<sequence>MTTPVRQSTGSDDDDDDMNIDEGQELPLPAVKQNTTSVSQGALATVLRDATNWLPQVRSLKETDVIILLTPVAIPISSDPTDTSDPFEPLGRSLAKRHSRIRHVPYTQRNGITSTHLGFIKRGHVIILCFALRPGQQIQLEFADIALAVSDNKPCIIVVCCTPIDANQVIPFPTVIQTAGYAPPALESTAALIFGEQQSAFQSGPSPAIQFTDPQRPRLWPVELWNEVRDVSSVLELWNESINGRFSLDQTTLASLLRRPGYAKHYIVRDTKNGVILGICATYLSYVDKEGEKLIASIAALLVRSTHRHLGIGLSLHSHAVSQLKKTRGVIRLQFGSTFPRILYGPPSDIHFNEEWFRRRGWHLDKDVPGHGQAIYDLILDFKDWKYGEDPSSLQLQFRLCAQQDMMRVLDLVERSSARQGKMGWFDQYSSLMNGPNVKDIVLALEKDNIVATALTYTPSCGSPIPSNLPWAAQIGSDIGGVTCICLPIENNTVMIGLLDACIKNLQDQGMKKMFIDGISSELDALKQLGFLEWAKYKDVWKDT</sequence>
<dbReference type="OrthoDB" id="47059at2759"/>
<evidence type="ECO:0000313" key="2">
    <source>
        <dbReference type="EMBL" id="TVY52265.1"/>
    </source>
</evidence>
<comment type="caution">
    <text evidence="2">The sequence shown here is derived from an EMBL/GenBank/DDBJ whole genome shotgun (WGS) entry which is preliminary data.</text>
</comment>
<dbReference type="Proteomes" id="UP000481288">
    <property type="component" value="Unassembled WGS sequence"/>
</dbReference>
<dbReference type="CDD" id="cd04301">
    <property type="entry name" value="NAT_SF"/>
    <property type="match status" value="1"/>
</dbReference>
<evidence type="ECO:0000313" key="3">
    <source>
        <dbReference type="Proteomes" id="UP000481288"/>
    </source>
</evidence>
<gene>
    <name evidence="2" type="ORF">LCER1_G004757</name>
</gene>
<keyword evidence="3" id="KW-1185">Reference proteome</keyword>